<comment type="caution">
    <text evidence="2">The sequence shown here is derived from an EMBL/GenBank/DDBJ whole genome shotgun (WGS) entry which is preliminary data.</text>
</comment>
<organism evidence="2 3">
    <name type="scientific">Hibiscus syriacus</name>
    <name type="common">Rose of Sharon</name>
    <dbReference type="NCBI Taxonomy" id="106335"/>
    <lineage>
        <taxon>Eukaryota</taxon>
        <taxon>Viridiplantae</taxon>
        <taxon>Streptophyta</taxon>
        <taxon>Embryophyta</taxon>
        <taxon>Tracheophyta</taxon>
        <taxon>Spermatophyta</taxon>
        <taxon>Magnoliopsida</taxon>
        <taxon>eudicotyledons</taxon>
        <taxon>Gunneridae</taxon>
        <taxon>Pentapetalae</taxon>
        <taxon>rosids</taxon>
        <taxon>malvids</taxon>
        <taxon>Malvales</taxon>
        <taxon>Malvaceae</taxon>
        <taxon>Malvoideae</taxon>
        <taxon>Hibiscus</taxon>
    </lineage>
</organism>
<dbReference type="InterPro" id="IPR038718">
    <property type="entry name" value="SNF2-like_sf"/>
</dbReference>
<dbReference type="Gene3D" id="3.40.50.10810">
    <property type="entry name" value="Tandem AAA-ATPase domain"/>
    <property type="match status" value="1"/>
</dbReference>
<protein>
    <recommendedName>
        <fullName evidence="1">SNF2 N-terminal domain-containing protein</fullName>
    </recommendedName>
</protein>
<evidence type="ECO:0000259" key="1">
    <source>
        <dbReference type="Pfam" id="PF00176"/>
    </source>
</evidence>
<dbReference type="GO" id="GO:0005524">
    <property type="term" value="F:ATP binding"/>
    <property type="evidence" value="ECO:0007669"/>
    <property type="project" value="InterPro"/>
</dbReference>
<dbReference type="Pfam" id="PF00176">
    <property type="entry name" value="SNF2-rel_dom"/>
    <property type="match status" value="1"/>
</dbReference>
<sequence length="104" mass="12335">MWSLLEFMIPDLFATEDIDLKKLLNAEDRELVGRMKSIMGPFILRRLKSDVEYVIMEKQQEDAYREAIEEYHTISQARTTKLSESYMNNIVGILPRRQISNYFV</sequence>
<feature type="domain" description="SNF2 N-terminal" evidence="1">
    <location>
        <begin position="1"/>
        <end position="65"/>
    </location>
</feature>
<keyword evidence="3" id="KW-1185">Reference proteome</keyword>
<dbReference type="EMBL" id="VEPZ02001060">
    <property type="protein sequence ID" value="KAE8696767.1"/>
    <property type="molecule type" value="Genomic_DNA"/>
</dbReference>
<reference evidence="2" key="1">
    <citation type="submission" date="2019-09" db="EMBL/GenBank/DDBJ databases">
        <title>Draft genome information of white flower Hibiscus syriacus.</title>
        <authorList>
            <person name="Kim Y.-M."/>
        </authorList>
    </citation>
    <scope>NUCLEOTIDE SEQUENCE [LARGE SCALE GENOMIC DNA]</scope>
    <source>
        <strain evidence="2">YM2019G1</strain>
    </source>
</reference>
<accession>A0A6A2ZZF4</accession>
<dbReference type="InterPro" id="IPR000330">
    <property type="entry name" value="SNF2_N"/>
</dbReference>
<evidence type="ECO:0000313" key="3">
    <source>
        <dbReference type="Proteomes" id="UP000436088"/>
    </source>
</evidence>
<dbReference type="AlphaFoldDB" id="A0A6A2ZZF4"/>
<name>A0A6A2ZZF4_HIBSY</name>
<gene>
    <name evidence="2" type="ORF">F3Y22_tig00110647pilonHSYRG00219</name>
</gene>
<proteinExistence type="predicted"/>
<evidence type="ECO:0000313" key="2">
    <source>
        <dbReference type="EMBL" id="KAE8696767.1"/>
    </source>
</evidence>
<dbReference type="Proteomes" id="UP000436088">
    <property type="component" value="Unassembled WGS sequence"/>
</dbReference>